<keyword evidence="2" id="KW-1185">Reference proteome</keyword>
<evidence type="ECO:0000313" key="2">
    <source>
        <dbReference type="Proteomes" id="UP000603352"/>
    </source>
</evidence>
<gene>
    <name evidence="1" type="ORF">GCM10011505_36450</name>
</gene>
<protein>
    <recommendedName>
        <fullName evidence="3">Nucleotidyltransferase family protein</fullName>
    </recommendedName>
</protein>
<evidence type="ECO:0000313" key="1">
    <source>
        <dbReference type="EMBL" id="GGB52134.1"/>
    </source>
</evidence>
<dbReference type="RefSeq" id="WP_188580491.1">
    <property type="nucleotide sequence ID" value="NZ_BMDZ01000050.1"/>
</dbReference>
<reference evidence="2" key="1">
    <citation type="journal article" date="2019" name="Int. J. Syst. Evol. Microbiol.">
        <title>The Global Catalogue of Microorganisms (GCM) 10K type strain sequencing project: providing services to taxonomists for standard genome sequencing and annotation.</title>
        <authorList>
            <consortium name="The Broad Institute Genomics Platform"/>
            <consortium name="The Broad Institute Genome Sequencing Center for Infectious Disease"/>
            <person name="Wu L."/>
            <person name="Ma J."/>
        </authorList>
    </citation>
    <scope>NUCLEOTIDE SEQUENCE [LARGE SCALE GENOMIC DNA]</scope>
    <source>
        <strain evidence="2">CGMCC 1.10188</strain>
    </source>
</reference>
<dbReference type="EMBL" id="BMDZ01000050">
    <property type="protein sequence ID" value="GGB52134.1"/>
    <property type="molecule type" value="Genomic_DNA"/>
</dbReference>
<dbReference type="Proteomes" id="UP000603352">
    <property type="component" value="Unassembled WGS sequence"/>
</dbReference>
<organism evidence="1 2">
    <name type="scientific">Tistrella bauzanensis</name>
    <dbReference type="NCBI Taxonomy" id="657419"/>
    <lineage>
        <taxon>Bacteria</taxon>
        <taxon>Pseudomonadati</taxon>
        <taxon>Pseudomonadota</taxon>
        <taxon>Alphaproteobacteria</taxon>
        <taxon>Geminicoccales</taxon>
        <taxon>Geminicoccaceae</taxon>
        <taxon>Tistrella</taxon>
    </lineage>
</organism>
<sequence length="120" mass="13188">MTDDALRGGRTFFQDALLVLADASRRLEEAGIARPVLVGGAAVEFYTASHFVSGDFDIVIPSQAKLEAVLREMGFETPRDGTRGLHHYAKNATGHAACITMQRISGLRWSAHAFWMVRIL</sequence>
<proteinExistence type="predicted"/>
<accession>A0ABQ1ITG7</accession>
<comment type="caution">
    <text evidence="1">The sequence shown here is derived from an EMBL/GenBank/DDBJ whole genome shotgun (WGS) entry which is preliminary data.</text>
</comment>
<name>A0ABQ1ITG7_9PROT</name>
<evidence type="ECO:0008006" key="3">
    <source>
        <dbReference type="Google" id="ProtNLM"/>
    </source>
</evidence>